<dbReference type="InterPro" id="IPR007372">
    <property type="entry name" value="Lipid/polyisoprenoid-bd_YceI"/>
</dbReference>
<dbReference type="EMBL" id="CP072931">
    <property type="protein sequence ID" value="QTZ93120.1"/>
    <property type="molecule type" value="Genomic_DNA"/>
</dbReference>
<proteinExistence type="inferred from homology"/>
<evidence type="ECO:0000313" key="3">
    <source>
        <dbReference type="EMBL" id="EJJ06371.1"/>
    </source>
</evidence>
<dbReference type="PANTHER" id="PTHR34406:SF1">
    <property type="entry name" value="PROTEIN YCEI"/>
    <property type="match status" value="1"/>
</dbReference>
<evidence type="ECO:0000313" key="4">
    <source>
        <dbReference type="EMBL" id="QTZ93120.1"/>
    </source>
</evidence>
<dbReference type="RefSeq" id="WP_006604289.1">
    <property type="nucleotide sequence ID" value="NZ_CP072931.1"/>
</dbReference>
<evidence type="ECO:0000256" key="1">
    <source>
        <dbReference type="ARBA" id="ARBA00008812"/>
    </source>
</evidence>
<dbReference type="PANTHER" id="PTHR34406">
    <property type="entry name" value="PROTEIN YCEI"/>
    <property type="match status" value="1"/>
</dbReference>
<dbReference type="KEGG" id="sauh:SU9_017905"/>
<name>J1ZX74_9ACTN</name>
<protein>
    <submittedName>
        <fullName evidence="4">YceI family protein</fullName>
    </submittedName>
</protein>
<organism evidence="3">
    <name type="scientific">Streptomyces auratus AGR0001</name>
    <dbReference type="NCBI Taxonomy" id="1160718"/>
    <lineage>
        <taxon>Bacteria</taxon>
        <taxon>Bacillati</taxon>
        <taxon>Actinomycetota</taxon>
        <taxon>Actinomycetes</taxon>
        <taxon>Kitasatosporales</taxon>
        <taxon>Streptomycetaceae</taxon>
        <taxon>Streptomyces</taxon>
    </lineage>
</organism>
<feature type="domain" description="Lipid/polyisoprenoid-binding YceI-like" evidence="2">
    <location>
        <begin position="22"/>
        <end position="180"/>
    </location>
</feature>
<dbReference type="STRING" id="1160718.SU9_13660"/>
<evidence type="ECO:0000259" key="2">
    <source>
        <dbReference type="SMART" id="SM00867"/>
    </source>
</evidence>
<evidence type="ECO:0000313" key="5">
    <source>
        <dbReference type="Proteomes" id="UP000009036"/>
    </source>
</evidence>
<dbReference type="eggNOG" id="COG2353">
    <property type="taxonomic scope" value="Bacteria"/>
</dbReference>
<keyword evidence="5" id="KW-1185">Reference proteome</keyword>
<dbReference type="SMART" id="SM00867">
    <property type="entry name" value="YceI"/>
    <property type="match status" value="1"/>
</dbReference>
<dbReference type="InterPro" id="IPR036761">
    <property type="entry name" value="TTHA0802/YceI-like_sf"/>
</dbReference>
<dbReference type="Pfam" id="PF04264">
    <property type="entry name" value="YceI"/>
    <property type="match status" value="1"/>
</dbReference>
<dbReference type="PATRIC" id="fig|1160718.3.peg.2766"/>
<dbReference type="OrthoDB" id="9811006at2"/>
<dbReference type="SUPFAM" id="SSF101874">
    <property type="entry name" value="YceI-like"/>
    <property type="match status" value="1"/>
</dbReference>
<comment type="similarity">
    <text evidence="1">Belongs to the UPF0312 family.</text>
</comment>
<dbReference type="Gene3D" id="2.40.128.110">
    <property type="entry name" value="Lipid/polyisoprenoid-binding, YceI-like"/>
    <property type="match status" value="1"/>
</dbReference>
<gene>
    <name evidence="4" type="ORF">SU9_017905</name>
    <name evidence="3" type="ORF">SU9_13660</name>
</gene>
<accession>J1ZX74</accession>
<dbReference type="Proteomes" id="UP000009036">
    <property type="component" value="Chromosome"/>
</dbReference>
<reference evidence="3" key="1">
    <citation type="journal article" date="2012" name="J. Bacteriol.">
        <title>Genome Sequence of Streptomyces auratus Strain AGR0001, a Phoslactomycin-Producing Actinomycete.</title>
        <authorList>
            <person name="Han X."/>
            <person name="Li M."/>
            <person name="Ding Z."/>
            <person name="Zhao J."/>
            <person name="Ji K."/>
            <person name="Wen M."/>
            <person name="Lu T."/>
        </authorList>
    </citation>
    <scope>NUCLEOTIDE SEQUENCE [LARGE SCALE GENOMIC DNA]</scope>
    <source>
        <strain evidence="3">AGR0001</strain>
    </source>
</reference>
<dbReference type="EMBL" id="AJGV01000087">
    <property type="protein sequence ID" value="EJJ06371.1"/>
    <property type="molecule type" value="Genomic_DNA"/>
</dbReference>
<dbReference type="AlphaFoldDB" id="J1ZX74"/>
<sequence>MPNHTLNPAQPSTRLSDLSAGLWVLDATTSSVEIKHKSMWGLATIRAAFTKLSGEGEIGPDGSAHGTLTIEAASILSKQAKLDNHLRSADFFHVERYPTFTFTATGVVADGAGTAKVTGRLTVLGTTRPLSFTARATAAGPNDVTLSGEVAIDRNDFGMGWNKAGMIKGRTTVTLTTRFTHR</sequence>
<reference evidence="4" key="2">
    <citation type="submission" date="2021-04" db="EMBL/GenBank/DDBJ databases">
        <authorList>
            <person name="Wen M.-L."/>
            <person name="Han X.-L."/>
            <person name="Xiong J."/>
        </authorList>
    </citation>
    <scope>NUCLEOTIDE SEQUENCE</scope>
    <source>
        <strain evidence="4">AGR0001</strain>
    </source>
</reference>
<dbReference type="HOGENOM" id="CLU_071003_3_1_11"/>